<gene>
    <name evidence="2" type="ORF">SPHA_26655</name>
</gene>
<accession>A0A812C3W6</accession>
<dbReference type="Proteomes" id="UP000597762">
    <property type="component" value="Unassembled WGS sequence"/>
</dbReference>
<proteinExistence type="predicted"/>
<feature type="transmembrane region" description="Helical" evidence="1">
    <location>
        <begin position="239"/>
        <end position="259"/>
    </location>
</feature>
<feature type="transmembrane region" description="Helical" evidence="1">
    <location>
        <begin position="170"/>
        <end position="195"/>
    </location>
</feature>
<feature type="transmembrane region" description="Helical" evidence="1">
    <location>
        <begin position="38"/>
        <end position="56"/>
    </location>
</feature>
<evidence type="ECO:0000313" key="3">
    <source>
        <dbReference type="Proteomes" id="UP000597762"/>
    </source>
</evidence>
<keyword evidence="1" id="KW-0812">Transmembrane</keyword>
<dbReference type="AlphaFoldDB" id="A0A812C3W6"/>
<reference evidence="2" key="1">
    <citation type="submission" date="2021-01" db="EMBL/GenBank/DDBJ databases">
        <authorList>
            <person name="Li R."/>
            <person name="Bekaert M."/>
        </authorList>
    </citation>
    <scope>NUCLEOTIDE SEQUENCE</scope>
    <source>
        <strain evidence="2">Farmed</strain>
    </source>
</reference>
<keyword evidence="3" id="KW-1185">Reference proteome</keyword>
<keyword evidence="1" id="KW-0472">Membrane</keyword>
<evidence type="ECO:0000256" key="1">
    <source>
        <dbReference type="SAM" id="Phobius"/>
    </source>
</evidence>
<organism evidence="2 3">
    <name type="scientific">Acanthosepion pharaonis</name>
    <name type="common">Pharaoh cuttlefish</name>
    <name type="synonym">Sepia pharaonis</name>
    <dbReference type="NCBI Taxonomy" id="158019"/>
    <lineage>
        <taxon>Eukaryota</taxon>
        <taxon>Metazoa</taxon>
        <taxon>Spiralia</taxon>
        <taxon>Lophotrochozoa</taxon>
        <taxon>Mollusca</taxon>
        <taxon>Cephalopoda</taxon>
        <taxon>Coleoidea</taxon>
        <taxon>Decapodiformes</taxon>
        <taxon>Sepiida</taxon>
        <taxon>Sepiina</taxon>
        <taxon>Sepiidae</taxon>
        <taxon>Acanthosepion</taxon>
    </lineage>
</organism>
<evidence type="ECO:0000313" key="2">
    <source>
        <dbReference type="EMBL" id="CAE1249523.1"/>
    </source>
</evidence>
<sequence>MVSNVVRVRNDYEFRVFLHPIYQNEAFSSSPFSTTHSFSFFIYCFLSSPFLYYSLFQEGDSSISPSLSLHSFPSEFSILPTYKNNFSRIPLSPSLSELGTFIFSLPQSSLFLPLLYCSPYHFLLLSLLLSFFLSLSLLLSLPFFLFSFPLYCFKMKYPLQEGDSFSKKQLFLFVLPLYCFPYPSLFLYYTLFLFVRPLYCFPYFFSFLYYSLSLFLLPFLLLSLFLPPSQLFTLPLSSLLYFLFLPPPIRLTIPLSPYLSTAFSPKNLFYCWYLPSKRVIFPLRPLVLFTPFLSP</sequence>
<feature type="transmembrane region" description="Helical" evidence="1">
    <location>
        <begin position="207"/>
        <end position="227"/>
    </location>
</feature>
<keyword evidence="1" id="KW-1133">Transmembrane helix</keyword>
<feature type="transmembrane region" description="Helical" evidence="1">
    <location>
        <begin position="122"/>
        <end position="150"/>
    </location>
</feature>
<comment type="caution">
    <text evidence="2">The sequence shown here is derived from an EMBL/GenBank/DDBJ whole genome shotgun (WGS) entry which is preliminary data.</text>
</comment>
<dbReference type="EMBL" id="CAHIKZ030001017">
    <property type="protein sequence ID" value="CAE1249523.1"/>
    <property type="molecule type" value="Genomic_DNA"/>
</dbReference>
<name>A0A812C3W6_ACAPH</name>
<protein>
    <submittedName>
        <fullName evidence="2">Uncharacterized protein</fullName>
    </submittedName>
</protein>